<name>M1DIM5_SOLTU</name>
<keyword evidence="3" id="KW-1185">Reference proteome</keyword>
<sequence>MRNFDELHLLSANHRLLRRRETMLPNSTDGDPVEKVPREETLPAPQEEVEENLKIEDEGDVEQEEDAPARNTGVPPLDPMLAQRIMYFLKGLVGLGVLPTVKTAQPSINLLVTATIPMADGALGTDAFFHPLLGPVMTGHLQAATDRP</sequence>
<dbReference type="HOGENOM" id="CLU_1761984_0_0_1"/>
<evidence type="ECO:0000256" key="1">
    <source>
        <dbReference type="SAM" id="MobiDB-lite"/>
    </source>
</evidence>
<dbReference type="AlphaFoldDB" id="M1DIM5"/>
<dbReference type="PaxDb" id="4113-PGSC0003DMT400089659"/>
<reference evidence="2" key="2">
    <citation type="submission" date="2015-06" db="UniProtKB">
        <authorList>
            <consortium name="EnsemblPlants"/>
        </authorList>
    </citation>
    <scope>IDENTIFICATION</scope>
    <source>
        <strain evidence="2">DM1-3 516 R44</strain>
    </source>
</reference>
<evidence type="ECO:0000313" key="2">
    <source>
        <dbReference type="EnsemblPlants" id="PGSC0003DMT400089659"/>
    </source>
</evidence>
<dbReference type="Gramene" id="PGSC0003DMT400089659">
    <property type="protein sequence ID" value="PGSC0003DMT400089659"/>
    <property type="gene ID" value="PGSC0003DMG400039230"/>
</dbReference>
<feature type="compositionally biased region" description="Acidic residues" evidence="1">
    <location>
        <begin position="57"/>
        <end position="66"/>
    </location>
</feature>
<accession>M1DIM5</accession>
<dbReference type="Proteomes" id="UP000011115">
    <property type="component" value="Unassembled WGS sequence"/>
</dbReference>
<dbReference type="InParanoid" id="M1DIM5"/>
<organism evidence="2 3">
    <name type="scientific">Solanum tuberosum</name>
    <name type="common">Potato</name>
    <dbReference type="NCBI Taxonomy" id="4113"/>
    <lineage>
        <taxon>Eukaryota</taxon>
        <taxon>Viridiplantae</taxon>
        <taxon>Streptophyta</taxon>
        <taxon>Embryophyta</taxon>
        <taxon>Tracheophyta</taxon>
        <taxon>Spermatophyta</taxon>
        <taxon>Magnoliopsida</taxon>
        <taxon>eudicotyledons</taxon>
        <taxon>Gunneridae</taxon>
        <taxon>Pentapetalae</taxon>
        <taxon>asterids</taxon>
        <taxon>lamiids</taxon>
        <taxon>Solanales</taxon>
        <taxon>Solanaceae</taxon>
        <taxon>Solanoideae</taxon>
        <taxon>Solaneae</taxon>
        <taxon>Solanum</taxon>
    </lineage>
</organism>
<proteinExistence type="predicted"/>
<evidence type="ECO:0000313" key="3">
    <source>
        <dbReference type="Proteomes" id="UP000011115"/>
    </source>
</evidence>
<protein>
    <submittedName>
        <fullName evidence="2">Uncharacterized protein</fullName>
    </submittedName>
</protein>
<feature type="compositionally biased region" description="Basic and acidic residues" evidence="1">
    <location>
        <begin position="32"/>
        <end position="41"/>
    </location>
</feature>
<feature type="region of interest" description="Disordered" evidence="1">
    <location>
        <begin position="20"/>
        <end position="76"/>
    </location>
</feature>
<reference evidence="3" key="1">
    <citation type="journal article" date="2011" name="Nature">
        <title>Genome sequence and analysis of the tuber crop potato.</title>
        <authorList>
            <consortium name="The Potato Genome Sequencing Consortium"/>
        </authorList>
    </citation>
    <scope>NUCLEOTIDE SEQUENCE [LARGE SCALE GENOMIC DNA]</scope>
    <source>
        <strain evidence="3">cv. DM1-3 516 R44</strain>
    </source>
</reference>
<dbReference type="EnsemblPlants" id="PGSC0003DMT400089659">
    <property type="protein sequence ID" value="PGSC0003DMT400089659"/>
    <property type="gene ID" value="PGSC0003DMG400039230"/>
</dbReference>